<comment type="caution">
    <text evidence="1">The sequence shown here is derived from an EMBL/GenBank/DDBJ whole genome shotgun (WGS) entry which is preliminary data.</text>
</comment>
<gene>
    <name evidence="1" type="ORF">IQ247_30915</name>
</gene>
<protein>
    <submittedName>
        <fullName evidence="1">Uncharacterized protein</fullName>
    </submittedName>
</protein>
<dbReference type="Proteomes" id="UP000620559">
    <property type="component" value="Unassembled WGS sequence"/>
</dbReference>
<organism evidence="1 2">
    <name type="scientific">Plectonema cf. radiosum LEGE 06105</name>
    <dbReference type="NCBI Taxonomy" id="945769"/>
    <lineage>
        <taxon>Bacteria</taxon>
        <taxon>Bacillati</taxon>
        <taxon>Cyanobacteriota</taxon>
        <taxon>Cyanophyceae</taxon>
        <taxon>Oscillatoriophycideae</taxon>
        <taxon>Oscillatoriales</taxon>
        <taxon>Microcoleaceae</taxon>
        <taxon>Plectonema</taxon>
    </lineage>
</organism>
<evidence type="ECO:0000313" key="2">
    <source>
        <dbReference type="Proteomes" id="UP000620559"/>
    </source>
</evidence>
<name>A0A8J7FGD3_9CYAN</name>
<dbReference type="AlphaFoldDB" id="A0A8J7FGD3"/>
<accession>A0A8J7FGD3</accession>
<dbReference type="RefSeq" id="WP_193925969.1">
    <property type="nucleotide sequence ID" value="NZ_JADEWL010000238.1"/>
</dbReference>
<dbReference type="EMBL" id="JADEWL010000238">
    <property type="protein sequence ID" value="MBE9217014.1"/>
    <property type="molecule type" value="Genomic_DNA"/>
</dbReference>
<proteinExistence type="predicted"/>
<evidence type="ECO:0000313" key="1">
    <source>
        <dbReference type="EMBL" id="MBE9217014.1"/>
    </source>
</evidence>
<keyword evidence="2" id="KW-1185">Reference proteome</keyword>
<reference evidence="1" key="1">
    <citation type="submission" date="2020-10" db="EMBL/GenBank/DDBJ databases">
        <authorList>
            <person name="Castelo-Branco R."/>
            <person name="Eusebio N."/>
            <person name="Adriana R."/>
            <person name="Vieira A."/>
            <person name="Brugerolle De Fraissinette N."/>
            <person name="Rezende De Castro R."/>
            <person name="Schneider M.P."/>
            <person name="Vasconcelos V."/>
            <person name="Leao P.N."/>
        </authorList>
    </citation>
    <scope>NUCLEOTIDE SEQUENCE</scope>
    <source>
        <strain evidence="1">LEGE 06105</strain>
    </source>
</reference>
<sequence>MINWLFGSSNKDESDSDSDIELHDLSKPAFWENLGVKPIIVDRNDPDYIEKLGDEVCERIKQVAEHLKKEE</sequence>